<dbReference type="Proteomes" id="UP000215590">
    <property type="component" value="Unassembled WGS sequence"/>
</dbReference>
<dbReference type="PANTHER" id="PTHR30486">
    <property type="entry name" value="TWITCHING MOTILITY PROTEIN PILT"/>
    <property type="match status" value="1"/>
</dbReference>
<dbReference type="InterPro" id="IPR027417">
    <property type="entry name" value="P-loop_NTPase"/>
</dbReference>
<comment type="caution">
    <text evidence="3">The sequence shown here is derived from an EMBL/GenBank/DDBJ whole genome shotgun (WGS) entry which is preliminary data.</text>
</comment>
<dbReference type="RefSeq" id="WP_094507474.1">
    <property type="nucleotide sequence ID" value="NZ_JBHEEK010000023.1"/>
</dbReference>
<dbReference type="Pfam" id="PF00437">
    <property type="entry name" value="T2SSE"/>
    <property type="match status" value="1"/>
</dbReference>
<dbReference type="AlphaFoldDB" id="A0A256FRX7"/>
<organism evidence="3 4">
    <name type="scientific">Brucella thiophenivorans</name>
    <dbReference type="NCBI Taxonomy" id="571255"/>
    <lineage>
        <taxon>Bacteria</taxon>
        <taxon>Pseudomonadati</taxon>
        <taxon>Pseudomonadota</taxon>
        <taxon>Alphaproteobacteria</taxon>
        <taxon>Hyphomicrobiales</taxon>
        <taxon>Brucellaceae</taxon>
        <taxon>Brucella/Ochrobactrum group</taxon>
        <taxon>Brucella</taxon>
    </lineage>
</organism>
<evidence type="ECO:0000313" key="3">
    <source>
        <dbReference type="EMBL" id="OYR17597.1"/>
    </source>
</evidence>
<keyword evidence="4" id="KW-1185">Reference proteome</keyword>
<sequence>MIDLSKLCDAPFDPKGAYISVLKDEPTRFGGDVGLIEHFFVGASNRGASDFSIKSEGHIHIQVNGRQYFGTKRPLHDSEVGIILSELWRSADAIGIIRQGRPLDFAYEINIDRSTRQRYRVNATGITINGSDGVELTVRSLPQKTPSLESVALEPELIDYLNPKNGLIVIAGGTGHGKSTTMAAITRYHLENYSNPRKIVDYQSPIEYSFRDILDENEDSASFIVQSEVGEGRNIPSFGKAIWASLRRAPQIINVGESRDYESMSGCLAASVQGHIVNTTTHAGSVAEALRRMVLEFPAGEQTGRAYDLITSLKVLIAQHLVPTPDRSGRFAIREYMVFTDDVRDRFASVHFDSWPTVANQIFEEAEHSGKYIAKSLKQNVKEKMAQGILSEEIAKEQLGAIYYQSR</sequence>
<comment type="similarity">
    <text evidence="1">Belongs to the GSP E family.</text>
</comment>
<dbReference type="Gene3D" id="3.40.50.300">
    <property type="entry name" value="P-loop containing nucleotide triphosphate hydrolases"/>
    <property type="match status" value="1"/>
</dbReference>
<dbReference type="GO" id="GO:0016887">
    <property type="term" value="F:ATP hydrolysis activity"/>
    <property type="evidence" value="ECO:0007669"/>
    <property type="project" value="InterPro"/>
</dbReference>
<accession>A0A256FRX7</accession>
<evidence type="ECO:0000259" key="2">
    <source>
        <dbReference type="Pfam" id="PF00437"/>
    </source>
</evidence>
<evidence type="ECO:0000313" key="4">
    <source>
        <dbReference type="Proteomes" id="UP000215590"/>
    </source>
</evidence>
<dbReference type="EMBL" id="NNRJ01000031">
    <property type="protein sequence ID" value="OYR17597.1"/>
    <property type="molecule type" value="Genomic_DNA"/>
</dbReference>
<feature type="domain" description="Bacterial type II secretion system protein E" evidence="2">
    <location>
        <begin position="155"/>
        <end position="326"/>
    </location>
</feature>
<gene>
    <name evidence="3" type="ORF">CEV31_4324</name>
</gene>
<evidence type="ECO:0000256" key="1">
    <source>
        <dbReference type="ARBA" id="ARBA00006611"/>
    </source>
</evidence>
<dbReference type="InterPro" id="IPR050921">
    <property type="entry name" value="T4SS_GSP_E_ATPase"/>
</dbReference>
<dbReference type="OrthoDB" id="9804785at2"/>
<reference evidence="3 4" key="1">
    <citation type="submission" date="2017-07" db="EMBL/GenBank/DDBJ databases">
        <title>Phylogenetic study on the rhizospheric bacterium Ochrobactrum sp. A44.</title>
        <authorList>
            <person name="Krzyzanowska D.M."/>
            <person name="Ossowicki A."/>
            <person name="Rajewska M."/>
            <person name="Maciag T."/>
            <person name="Kaczynski Z."/>
            <person name="Czerwicka M."/>
            <person name="Jafra S."/>
        </authorList>
    </citation>
    <scope>NUCLEOTIDE SEQUENCE [LARGE SCALE GENOMIC DNA]</scope>
    <source>
        <strain evidence="3 4">DSM 7216</strain>
    </source>
</reference>
<proteinExistence type="inferred from homology"/>
<dbReference type="PANTHER" id="PTHR30486:SF6">
    <property type="entry name" value="TYPE IV PILUS RETRACTATION ATPASE PILT"/>
    <property type="match status" value="1"/>
</dbReference>
<dbReference type="Gene3D" id="3.30.450.90">
    <property type="match status" value="1"/>
</dbReference>
<dbReference type="InterPro" id="IPR001482">
    <property type="entry name" value="T2SS/T4SS_dom"/>
</dbReference>
<protein>
    <submittedName>
        <fullName evidence="3">Type II/IV secretion system family protein</fullName>
    </submittedName>
</protein>
<name>A0A256FRX7_9HYPH</name>
<dbReference type="SUPFAM" id="SSF52540">
    <property type="entry name" value="P-loop containing nucleoside triphosphate hydrolases"/>
    <property type="match status" value="1"/>
</dbReference>